<evidence type="ECO:0000259" key="2">
    <source>
        <dbReference type="PROSITE" id="PS50911"/>
    </source>
</evidence>
<name>A0A0B1ZU90_9SPHN</name>
<dbReference type="InterPro" id="IPR038765">
    <property type="entry name" value="Papain-like_cys_pep_sf"/>
</dbReference>
<protein>
    <recommendedName>
        <fullName evidence="2">Peptidase C51 domain-containing protein</fullName>
    </recommendedName>
</protein>
<keyword evidence="4" id="KW-1185">Reference proteome</keyword>
<dbReference type="OrthoDB" id="7279151at2"/>
<evidence type="ECO:0000256" key="1">
    <source>
        <dbReference type="SAM" id="SignalP"/>
    </source>
</evidence>
<dbReference type="STRING" id="1348853.LK12_01290"/>
<dbReference type="EMBL" id="JTDI01000001">
    <property type="protein sequence ID" value="KHK93039.1"/>
    <property type="molecule type" value="Genomic_DNA"/>
</dbReference>
<feature type="chain" id="PRO_5002085758" description="Peptidase C51 domain-containing protein" evidence="1">
    <location>
        <begin position="23"/>
        <end position="214"/>
    </location>
</feature>
<dbReference type="Gene3D" id="3.90.1720.10">
    <property type="entry name" value="endopeptidase domain like (from Nostoc punctiforme)"/>
    <property type="match status" value="1"/>
</dbReference>
<proteinExistence type="predicted"/>
<dbReference type="Proteomes" id="UP000031057">
    <property type="component" value="Unassembled WGS sequence"/>
</dbReference>
<comment type="caution">
    <text evidence="3">The sequence shown here is derived from an EMBL/GenBank/DDBJ whole genome shotgun (WGS) entry which is preliminary data.</text>
</comment>
<evidence type="ECO:0000313" key="4">
    <source>
        <dbReference type="Proteomes" id="UP000031057"/>
    </source>
</evidence>
<feature type="signal peptide" evidence="1">
    <location>
        <begin position="1"/>
        <end position="22"/>
    </location>
</feature>
<sequence length="214" mass="23012">MTGFKKTIFLAVCAVAISPAAASSPIDTIVSSDEDTGGSSVTASNSSSGILQCVPYARQLSGIEIYGDAHTWWKQAKGRYARGHTPRVGAVMAVRPFRNSHLGHVAMVSRVVDSRTILLSHANWSYPGKIEKNVTALDVSPDNDWSQVRIWYGPSHNLGAAHWPVAGFIYNAEPGSIPDLGSERLAQVATAPRTNSKDKRRHSDPIGDIIAGTY</sequence>
<evidence type="ECO:0000313" key="3">
    <source>
        <dbReference type="EMBL" id="KHK93039.1"/>
    </source>
</evidence>
<accession>A0A0B1ZU90</accession>
<feature type="domain" description="Peptidase C51" evidence="2">
    <location>
        <begin position="28"/>
        <end position="149"/>
    </location>
</feature>
<dbReference type="SUPFAM" id="SSF54001">
    <property type="entry name" value="Cysteine proteinases"/>
    <property type="match status" value="1"/>
</dbReference>
<dbReference type="InterPro" id="IPR007921">
    <property type="entry name" value="CHAP_dom"/>
</dbReference>
<keyword evidence="1" id="KW-0732">Signal</keyword>
<dbReference type="RefSeq" id="WP_039278383.1">
    <property type="nucleotide sequence ID" value="NZ_JTDI01000001.1"/>
</dbReference>
<dbReference type="AlphaFoldDB" id="A0A0B1ZU90"/>
<dbReference type="Pfam" id="PF05257">
    <property type="entry name" value="CHAP"/>
    <property type="match status" value="1"/>
</dbReference>
<organism evidence="3 4">
    <name type="scientific">Novosphingobium malaysiense</name>
    <dbReference type="NCBI Taxonomy" id="1348853"/>
    <lineage>
        <taxon>Bacteria</taxon>
        <taxon>Pseudomonadati</taxon>
        <taxon>Pseudomonadota</taxon>
        <taxon>Alphaproteobacteria</taxon>
        <taxon>Sphingomonadales</taxon>
        <taxon>Sphingomonadaceae</taxon>
        <taxon>Novosphingobium</taxon>
    </lineage>
</organism>
<reference evidence="3 4" key="1">
    <citation type="submission" date="2014-10" db="EMBL/GenBank/DDBJ databases">
        <title>Genome sequence of Novosphingobium malaysiense MUSC 273(T).</title>
        <authorList>
            <person name="Lee L.-H."/>
        </authorList>
    </citation>
    <scope>NUCLEOTIDE SEQUENCE [LARGE SCALE GENOMIC DNA]</scope>
    <source>
        <strain evidence="3 4">MUSC 273</strain>
    </source>
</reference>
<gene>
    <name evidence="3" type="ORF">LK12_01290</name>
</gene>
<dbReference type="PROSITE" id="PS50911">
    <property type="entry name" value="CHAP"/>
    <property type="match status" value="1"/>
</dbReference>